<feature type="transmembrane region" description="Helical" evidence="6">
    <location>
        <begin position="280"/>
        <end position="299"/>
    </location>
</feature>
<sequence>MRNHMAAGWFYSPSQIVKYFATRLWPSLRPPKGAKLINPYQALAQLNRHHWLMFGVGFLGWTWDAFDFFTVSLCLTEISKDFGVKNSAVSWGLTLTLMLRSVGALIFGAMADRYGRKWPMIINLVLFIILELGSGFTNNLSQFLGVRALYGIAMGGMFGPAAATALEDLPYDARGILSGLFQQGYGVGYLLASAFYRALVPTTSHSWRSLFWFGAGPPVLIIAFRLCLGETNYFQILKAEREMEHRIKMENRAHGEHTEEKRTELKAFLQNAWVSIKDNWVLLIYMFVVMSGFNSVSHGSQDLYPTYMKDQLGFDASQVTIVSCVGQIGAVIGGMTVGWISSMTGRRLAMAVSCIIGGALVPAYIFTRDMSVTAACFFEQVFVGGVWGPIPIHLMELAPPGLRTLVVGLTYQLGNLASSASATIESVIGERFPLPPAADGTSRYDYGRVIGIFLGAVWAFILFFVILGPEMTQEEREERAQEAKEFEELRLSGASLAEMGAQRIRTKESKAEHLEQVDEDPEGKEEKKVTEMV</sequence>
<reference evidence="8" key="1">
    <citation type="journal article" date="2020" name="Stud. Mycol.">
        <title>101 Dothideomycetes genomes: a test case for predicting lifestyles and emergence of pathogens.</title>
        <authorList>
            <person name="Haridas S."/>
            <person name="Albert R."/>
            <person name="Binder M."/>
            <person name="Bloem J."/>
            <person name="Labutti K."/>
            <person name="Salamov A."/>
            <person name="Andreopoulos B."/>
            <person name="Baker S."/>
            <person name="Barry K."/>
            <person name="Bills G."/>
            <person name="Bluhm B."/>
            <person name="Cannon C."/>
            <person name="Castanera R."/>
            <person name="Culley D."/>
            <person name="Daum C."/>
            <person name="Ezra D."/>
            <person name="Gonzalez J."/>
            <person name="Henrissat B."/>
            <person name="Kuo A."/>
            <person name="Liang C."/>
            <person name="Lipzen A."/>
            <person name="Lutzoni F."/>
            <person name="Magnuson J."/>
            <person name="Mondo S."/>
            <person name="Nolan M."/>
            <person name="Ohm R."/>
            <person name="Pangilinan J."/>
            <person name="Park H.-J."/>
            <person name="Ramirez L."/>
            <person name="Alfaro M."/>
            <person name="Sun H."/>
            <person name="Tritt A."/>
            <person name="Yoshinaga Y."/>
            <person name="Zwiers L.-H."/>
            <person name="Turgeon B."/>
            <person name="Goodwin S."/>
            <person name="Spatafora J."/>
            <person name="Crous P."/>
            <person name="Grigoriev I."/>
        </authorList>
    </citation>
    <scope>NUCLEOTIDE SEQUENCE</scope>
    <source>
        <strain evidence="8">CBS 133067</strain>
    </source>
</reference>
<feature type="transmembrane region" description="Helical" evidence="6">
    <location>
        <begin position="148"/>
        <end position="166"/>
    </location>
</feature>
<feature type="compositionally biased region" description="Basic and acidic residues" evidence="5">
    <location>
        <begin position="505"/>
        <end position="516"/>
    </location>
</feature>
<protein>
    <submittedName>
        <fullName evidence="8">Sugar transporter family protein</fullName>
    </submittedName>
</protein>
<dbReference type="Proteomes" id="UP000799772">
    <property type="component" value="Unassembled WGS sequence"/>
</dbReference>
<dbReference type="InterPro" id="IPR005828">
    <property type="entry name" value="MFS_sugar_transport-like"/>
</dbReference>
<comment type="caution">
    <text evidence="8">The sequence shown here is derived from an EMBL/GenBank/DDBJ whole genome shotgun (WGS) entry which is preliminary data.</text>
</comment>
<keyword evidence="3 6" id="KW-1133">Transmembrane helix</keyword>
<keyword evidence="8" id="KW-0762">Sugar transport</keyword>
<evidence type="ECO:0000256" key="2">
    <source>
        <dbReference type="ARBA" id="ARBA00022692"/>
    </source>
</evidence>
<dbReference type="GO" id="GO:0005886">
    <property type="term" value="C:plasma membrane"/>
    <property type="evidence" value="ECO:0007669"/>
    <property type="project" value="TreeGrafter"/>
</dbReference>
<keyword evidence="8" id="KW-0813">Transport</keyword>
<evidence type="ECO:0000256" key="4">
    <source>
        <dbReference type="ARBA" id="ARBA00023136"/>
    </source>
</evidence>
<dbReference type="SUPFAM" id="SSF103473">
    <property type="entry name" value="MFS general substrate transporter"/>
    <property type="match status" value="1"/>
</dbReference>
<comment type="subcellular location">
    <subcellularLocation>
        <location evidence="1">Membrane</location>
        <topology evidence="1">Multi-pass membrane protein</topology>
    </subcellularLocation>
</comment>
<evidence type="ECO:0000259" key="7">
    <source>
        <dbReference type="PROSITE" id="PS50850"/>
    </source>
</evidence>
<proteinExistence type="predicted"/>
<feature type="transmembrane region" description="Helical" evidence="6">
    <location>
        <begin position="348"/>
        <end position="367"/>
    </location>
</feature>
<keyword evidence="4 6" id="KW-0472">Membrane</keyword>
<feature type="transmembrane region" description="Helical" evidence="6">
    <location>
        <begin position="118"/>
        <end position="136"/>
    </location>
</feature>
<dbReference type="Pfam" id="PF00083">
    <property type="entry name" value="Sugar_tr"/>
    <property type="match status" value="1"/>
</dbReference>
<evidence type="ECO:0000313" key="8">
    <source>
        <dbReference type="EMBL" id="KAF2098205.1"/>
    </source>
</evidence>
<name>A0A9P4IF88_9PEZI</name>
<feature type="transmembrane region" description="Helical" evidence="6">
    <location>
        <begin position="319"/>
        <end position="341"/>
    </location>
</feature>
<evidence type="ECO:0000256" key="1">
    <source>
        <dbReference type="ARBA" id="ARBA00004141"/>
    </source>
</evidence>
<dbReference type="Gene3D" id="1.20.1250.20">
    <property type="entry name" value="MFS general substrate transporter like domains"/>
    <property type="match status" value="2"/>
</dbReference>
<dbReference type="PANTHER" id="PTHR23508:SF10">
    <property type="entry name" value="CARBOXYLIC ACID TRANSPORTER PROTEIN HOMOLOG"/>
    <property type="match status" value="1"/>
</dbReference>
<dbReference type="AlphaFoldDB" id="A0A9P4IF88"/>
<feature type="region of interest" description="Disordered" evidence="5">
    <location>
        <begin position="505"/>
        <end position="533"/>
    </location>
</feature>
<feature type="transmembrane region" description="Helical" evidence="6">
    <location>
        <begin position="449"/>
        <end position="469"/>
    </location>
</feature>
<evidence type="ECO:0000313" key="9">
    <source>
        <dbReference type="Proteomes" id="UP000799772"/>
    </source>
</evidence>
<dbReference type="InterPro" id="IPR020846">
    <property type="entry name" value="MFS_dom"/>
</dbReference>
<dbReference type="OrthoDB" id="5296287at2759"/>
<gene>
    <name evidence="8" type="ORF">NA57DRAFT_66591</name>
</gene>
<evidence type="ECO:0000256" key="6">
    <source>
        <dbReference type="SAM" id="Phobius"/>
    </source>
</evidence>
<dbReference type="PROSITE" id="PS50850">
    <property type="entry name" value="MFS"/>
    <property type="match status" value="1"/>
</dbReference>
<organism evidence="8 9">
    <name type="scientific">Rhizodiscina lignyota</name>
    <dbReference type="NCBI Taxonomy" id="1504668"/>
    <lineage>
        <taxon>Eukaryota</taxon>
        <taxon>Fungi</taxon>
        <taxon>Dikarya</taxon>
        <taxon>Ascomycota</taxon>
        <taxon>Pezizomycotina</taxon>
        <taxon>Dothideomycetes</taxon>
        <taxon>Pleosporomycetidae</taxon>
        <taxon>Aulographales</taxon>
        <taxon>Rhizodiscinaceae</taxon>
        <taxon>Rhizodiscina</taxon>
    </lineage>
</organism>
<dbReference type="GO" id="GO:0015355">
    <property type="term" value="F:secondary active monocarboxylate transmembrane transporter activity"/>
    <property type="evidence" value="ECO:0007669"/>
    <property type="project" value="TreeGrafter"/>
</dbReference>
<accession>A0A9P4IF88</accession>
<feature type="compositionally biased region" description="Basic and acidic residues" evidence="5">
    <location>
        <begin position="524"/>
        <end position="533"/>
    </location>
</feature>
<keyword evidence="9" id="KW-1185">Reference proteome</keyword>
<dbReference type="PANTHER" id="PTHR23508">
    <property type="entry name" value="CARBOXYLIC ACID TRANSPORTER PROTEIN HOMOLOG"/>
    <property type="match status" value="1"/>
</dbReference>
<feature type="transmembrane region" description="Helical" evidence="6">
    <location>
        <begin position="51"/>
        <end position="71"/>
    </location>
</feature>
<feature type="transmembrane region" description="Helical" evidence="6">
    <location>
        <begin position="210"/>
        <end position="228"/>
    </location>
</feature>
<evidence type="ECO:0000256" key="3">
    <source>
        <dbReference type="ARBA" id="ARBA00022989"/>
    </source>
</evidence>
<dbReference type="EMBL" id="ML978127">
    <property type="protein sequence ID" value="KAF2098205.1"/>
    <property type="molecule type" value="Genomic_DNA"/>
</dbReference>
<keyword evidence="2 6" id="KW-0812">Transmembrane</keyword>
<evidence type="ECO:0000256" key="5">
    <source>
        <dbReference type="SAM" id="MobiDB-lite"/>
    </source>
</evidence>
<feature type="transmembrane region" description="Helical" evidence="6">
    <location>
        <begin position="91"/>
        <end position="111"/>
    </location>
</feature>
<feature type="domain" description="Major facilitator superfamily (MFS) profile" evidence="7">
    <location>
        <begin position="53"/>
        <end position="472"/>
    </location>
</feature>
<dbReference type="InterPro" id="IPR036259">
    <property type="entry name" value="MFS_trans_sf"/>
</dbReference>
<dbReference type="GO" id="GO:0035879">
    <property type="term" value="P:plasma membrane lactate transport"/>
    <property type="evidence" value="ECO:0007669"/>
    <property type="project" value="TreeGrafter"/>
</dbReference>
<dbReference type="CDD" id="cd17316">
    <property type="entry name" value="MFS_SV2_like"/>
    <property type="match status" value="1"/>
</dbReference>